<sequence>MKGFVRHATSSLAPALLLAAMLAPSTGLAQEPGKVMVSIYRVAPGKQLDFLRWQAVRDAAASEAGVGATQWYAHMDGDSWDYVSIGPATTDEQDEKVDAILRGRKLTTGFKASLEFRTMVASHTDTMASGPTTAAALVEAGK</sequence>
<evidence type="ECO:0000313" key="2">
    <source>
        <dbReference type="EMBL" id="MFC5569334.1"/>
    </source>
</evidence>
<keyword evidence="1" id="KW-0732">Signal</keyword>
<protein>
    <submittedName>
        <fullName evidence="2">Uncharacterized protein</fullName>
    </submittedName>
</protein>
<feature type="chain" id="PRO_5046085730" evidence="1">
    <location>
        <begin position="30"/>
        <end position="142"/>
    </location>
</feature>
<accession>A0ABW0SK35</accession>
<comment type="caution">
    <text evidence="2">The sequence shown here is derived from an EMBL/GenBank/DDBJ whole genome shotgun (WGS) entry which is preliminary data.</text>
</comment>
<evidence type="ECO:0000313" key="3">
    <source>
        <dbReference type="Proteomes" id="UP001596036"/>
    </source>
</evidence>
<dbReference type="RefSeq" id="WP_386753357.1">
    <property type="nucleotide sequence ID" value="NZ_JBHSNM010000001.1"/>
</dbReference>
<proteinExistence type="predicted"/>
<dbReference type="Proteomes" id="UP001596036">
    <property type="component" value="Unassembled WGS sequence"/>
</dbReference>
<name>A0ABW0SK35_9GAMM</name>
<reference evidence="3" key="1">
    <citation type="journal article" date="2019" name="Int. J. Syst. Evol. Microbiol.">
        <title>The Global Catalogue of Microorganisms (GCM) 10K type strain sequencing project: providing services to taxonomists for standard genome sequencing and annotation.</title>
        <authorList>
            <consortium name="The Broad Institute Genomics Platform"/>
            <consortium name="The Broad Institute Genome Sequencing Center for Infectious Disease"/>
            <person name="Wu L."/>
            <person name="Ma J."/>
        </authorList>
    </citation>
    <scope>NUCLEOTIDE SEQUENCE [LARGE SCALE GENOMIC DNA]</scope>
    <source>
        <strain evidence="3">KACC 11407</strain>
    </source>
</reference>
<gene>
    <name evidence="2" type="ORF">ACFPN1_04525</name>
</gene>
<feature type="signal peptide" evidence="1">
    <location>
        <begin position="1"/>
        <end position="29"/>
    </location>
</feature>
<keyword evidence="3" id="KW-1185">Reference proteome</keyword>
<evidence type="ECO:0000256" key="1">
    <source>
        <dbReference type="SAM" id="SignalP"/>
    </source>
</evidence>
<dbReference type="EMBL" id="JBHSNM010000001">
    <property type="protein sequence ID" value="MFC5569334.1"/>
    <property type="molecule type" value="Genomic_DNA"/>
</dbReference>
<organism evidence="2 3">
    <name type="scientific">Lysobacter yangpyeongensis</name>
    <dbReference type="NCBI Taxonomy" id="346182"/>
    <lineage>
        <taxon>Bacteria</taxon>
        <taxon>Pseudomonadati</taxon>
        <taxon>Pseudomonadota</taxon>
        <taxon>Gammaproteobacteria</taxon>
        <taxon>Lysobacterales</taxon>
        <taxon>Lysobacteraceae</taxon>
        <taxon>Lysobacter</taxon>
    </lineage>
</organism>